<comment type="caution">
    <text evidence="2">The sequence shown here is derived from an EMBL/GenBank/DDBJ whole genome shotgun (WGS) entry which is preliminary data.</text>
</comment>
<reference evidence="2 3" key="1">
    <citation type="submission" date="2024-02" db="EMBL/GenBank/DDBJ databases">
        <title>Chromosome-scale genome assembly of the rough periwinkle Littorina saxatilis.</title>
        <authorList>
            <person name="De Jode A."/>
            <person name="Faria R."/>
            <person name="Formenti G."/>
            <person name="Sims Y."/>
            <person name="Smith T.P."/>
            <person name="Tracey A."/>
            <person name="Wood J.M.D."/>
            <person name="Zagrodzka Z.B."/>
            <person name="Johannesson K."/>
            <person name="Butlin R.K."/>
            <person name="Leder E.H."/>
        </authorList>
    </citation>
    <scope>NUCLEOTIDE SEQUENCE [LARGE SCALE GENOMIC DNA]</scope>
    <source>
        <strain evidence="2">Snail1</strain>
        <tissue evidence="2">Muscle</tissue>
    </source>
</reference>
<keyword evidence="1" id="KW-0732">Signal</keyword>
<proteinExistence type="predicted"/>
<dbReference type="EMBL" id="JBAMIC010000004">
    <property type="protein sequence ID" value="KAK7108087.1"/>
    <property type="molecule type" value="Genomic_DNA"/>
</dbReference>
<evidence type="ECO:0000256" key="1">
    <source>
        <dbReference type="SAM" id="SignalP"/>
    </source>
</evidence>
<feature type="signal peptide" evidence="1">
    <location>
        <begin position="1"/>
        <end position="21"/>
    </location>
</feature>
<sequence length="124" mass="13664">MEWHLLFVAVTYLLNARSSYGNVEVKSAALSTPPNLPLICTNNTWIHVTKEVYVPNCSSPGVSEKVLDSSSNLLHVNCVKGETSENQTRTCNETTRPNAESFFGSNCTDISVNISYECVAGKYR</sequence>
<evidence type="ECO:0000313" key="3">
    <source>
        <dbReference type="Proteomes" id="UP001374579"/>
    </source>
</evidence>
<evidence type="ECO:0000313" key="2">
    <source>
        <dbReference type="EMBL" id="KAK7108087.1"/>
    </source>
</evidence>
<feature type="chain" id="PRO_5042918437" evidence="1">
    <location>
        <begin position="22"/>
        <end position="124"/>
    </location>
</feature>
<organism evidence="2 3">
    <name type="scientific">Littorina saxatilis</name>
    <dbReference type="NCBI Taxonomy" id="31220"/>
    <lineage>
        <taxon>Eukaryota</taxon>
        <taxon>Metazoa</taxon>
        <taxon>Spiralia</taxon>
        <taxon>Lophotrochozoa</taxon>
        <taxon>Mollusca</taxon>
        <taxon>Gastropoda</taxon>
        <taxon>Caenogastropoda</taxon>
        <taxon>Littorinimorpha</taxon>
        <taxon>Littorinoidea</taxon>
        <taxon>Littorinidae</taxon>
        <taxon>Littorina</taxon>
    </lineage>
</organism>
<dbReference type="Proteomes" id="UP001374579">
    <property type="component" value="Unassembled WGS sequence"/>
</dbReference>
<gene>
    <name evidence="2" type="ORF">V1264_015885</name>
</gene>
<keyword evidence="3" id="KW-1185">Reference proteome</keyword>
<dbReference type="AlphaFoldDB" id="A0AAN9BM85"/>
<name>A0AAN9BM85_9CAEN</name>
<accession>A0AAN9BM85</accession>
<protein>
    <submittedName>
        <fullName evidence="2">Uncharacterized protein</fullName>
    </submittedName>
</protein>